<sequence length="192" mass="21072">MPPKAAPPAAAEPLAAAEPHAEESHDTEPDWSTLSASNVFSESFLEYNRGRESHLRDLMRKSKDLGKEVDALKTQHTSTQEALRHFRALRDDLTAGTDRLERGAKAAQQEIYTKLKRFSEHGIQGEPGTPAFMENLVKALKAGALSPEVLSDLREAIKSLDLSLFDSAKIISEGQQSQPPSTDEPAPMQVDQ</sequence>
<evidence type="ECO:0000256" key="1">
    <source>
        <dbReference type="SAM" id="MobiDB-lite"/>
    </source>
</evidence>
<feature type="compositionally biased region" description="Basic and acidic residues" evidence="1">
    <location>
        <begin position="19"/>
        <end position="28"/>
    </location>
</feature>
<feature type="region of interest" description="Disordered" evidence="1">
    <location>
        <begin position="171"/>
        <end position="192"/>
    </location>
</feature>
<dbReference type="AlphaFoldDB" id="A0A0D2UBL4"/>
<reference evidence="3" key="1">
    <citation type="submission" date="2011-02" db="EMBL/GenBank/DDBJ databases">
        <title>The Genome Sequence of Capsaspora owczarzaki ATCC 30864.</title>
        <authorList>
            <person name="Russ C."/>
            <person name="Cuomo C."/>
            <person name="Burger G."/>
            <person name="Gray M.W."/>
            <person name="Holland P.W.H."/>
            <person name="King N."/>
            <person name="Lang F.B.F."/>
            <person name="Roger A.J."/>
            <person name="Ruiz-Trillo I."/>
            <person name="Young S.K."/>
            <person name="Zeng Q."/>
            <person name="Gargeya S."/>
            <person name="Alvarado L."/>
            <person name="Berlin A."/>
            <person name="Chapman S.B."/>
            <person name="Chen Z."/>
            <person name="Freedman E."/>
            <person name="Gellesch M."/>
            <person name="Goldberg J."/>
            <person name="Griggs A."/>
            <person name="Gujja S."/>
            <person name="Heilman E."/>
            <person name="Heiman D."/>
            <person name="Howarth C."/>
            <person name="Mehta T."/>
            <person name="Neiman D."/>
            <person name="Pearson M."/>
            <person name="Roberts A."/>
            <person name="Saif S."/>
            <person name="Shea T."/>
            <person name="Shenoy N."/>
            <person name="Sisk P."/>
            <person name="Stolte C."/>
            <person name="Sykes S."/>
            <person name="White J."/>
            <person name="Yandava C."/>
            <person name="Haas B."/>
            <person name="Nusbaum C."/>
            <person name="Birren B."/>
        </authorList>
    </citation>
    <scope>NUCLEOTIDE SEQUENCE</scope>
    <source>
        <strain evidence="3">ATCC 30864</strain>
    </source>
</reference>
<gene>
    <name evidence="2" type="ORF">CAOG_003403</name>
</gene>
<name>A0A0D2UBL4_CAPO3</name>
<organism evidence="2 3">
    <name type="scientific">Capsaspora owczarzaki (strain ATCC 30864)</name>
    <dbReference type="NCBI Taxonomy" id="595528"/>
    <lineage>
        <taxon>Eukaryota</taxon>
        <taxon>Filasterea</taxon>
        <taxon>Capsaspora</taxon>
    </lineage>
</organism>
<evidence type="ECO:0000313" key="3">
    <source>
        <dbReference type="Proteomes" id="UP000008743"/>
    </source>
</evidence>
<dbReference type="Proteomes" id="UP000008743">
    <property type="component" value="Unassembled WGS sequence"/>
</dbReference>
<feature type="region of interest" description="Disordered" evidence="1">
    <location>
        <begin position="1"/>
        <end position="33"/>
    </location>
</feature>
<accession>A0A0D2UBL4</accession>
<proteinExistence type="predicted"/>
<dbReference type="EMBL" id="KE346363">
    <property type="protein sequence ID" value="KJE92426.1"/>
    <property type="molecule type" value="Genomic_DNA"/>
</dbReference>
<dbReference type="InParanoid" id="A0A0D2UBL4"/>
<dbReference type="OrthoDB" id="3213154at2759"/>
<evidence type="ECO:0000313" key="2">
    <source>
        <dbReference type="EMBL" id="KJE92426.1"/>
    </source>
</evidence>
<dbReference type="RefSeq" id="XP_004364242.1">
    <property type="nucleotide sequence ID" value="XM_004364185.2"/>
</dbReference>
<keyword evidence="3" id="KW-1185">Reference proteome</keyword>
<feature type="compositionally biased region" description="Low complexity" evidence="1">
    <location>
        <begin position="7"/>
        <end position="18"/>
    </location>
</feature>
<protein>
    <submittedName>
        <fullName evidence="2">Uncharacterized protein</fullName>
    </submittedName>
</protein>